<keyword evidence="1" id="KW-0472">Membrane</keyword>
<comment type="caution">
    <text evidence="2">The sequence shown here is derived from an EMBL/GenBank/DDBJ whole genome shotgun (WGS) entry which is preliminary data.</text>
</comment>
<evidence type="ECO:0000256" key="1">
    <source>
        <dbReference type="SAM" id="Phobius"/>
    </source>
</evidence>
<evidence type="ECO:0000313" key="3">
    <source>
        <dbReference type="Proteomes" id="UP000617734"/>
    </source>
</evidence>
<dbReference type="Gene3D" id="3.40.50.300">
    <property type="entry name" value="P-loop containing nucleotide triphosphate hydrolases"/>
    <property type="match status" value="1"/>
</dbReference>
<evidence type="ECO:0008006" key="4">
    <source>
        <dbReference type="Google" id="ProtNLM"/>
    </source>
</evidence>
<dbReference type="EMBL" id="BNBO01000006">
    <property type="protein sequence ID" value="GHH65385.1"/>
    <property type="molecule type" value="Genomic_DNA"/>
</dbReference>
<feature type="transmembrane region" description="Helical" evidence="1">
    <location>
        <begin position="422"/>
        <end position="441"/>
    </location>
</feature>
<feature type="transmembrane region" description="Helical" evidence="1">
    <location>
        <begin position="462"/>
        <end position="478"/>
    </location>
</feature>
<sequence length="818" mass="86747">MHNHLAGSARYAIMAGSVNGIEFHHDASPDPTPAARAADELAKVVLAQWRDEANLRGLRGRAPMAVPWEADWEPGAPAAGPDGLVAKVGGLSPLRLMITGPGGAGKSSVAVLLVLGLLERRPDGEAVPVILSMPDWDPGQEGFETWVVRRIREDYGGHTTGLDQRTAETLVRDRMIVPVLDGFDELPPPSRTRAAAALARSLGPADPLVLTSRPEAHEQGVADSLLLLDMPVLRAGPVPARAGRDYLARACHPRRLPAWEPVFGELAAHPGGALATVLSSPLMLWLAATVYSAPGSDPAELLDASLLPGPDAVEGHLLDGLVPAVCSQGPPPDHLPGRVRQRDPDRALRYHRFLARQLGRRRTQDIAWWQIRSPLTEPAVWGAVVLAGVAVCGALVGCAVAALLTATGAVPARWGFLRVAEALNAVSGFATLATVLGRLATRHLFNGFEDRPRKPAGARGRLLTGLAGAVLTGLGVFGSGGRGAVLLVFLLPVLSGVILTGPAESGTATRPGLLLLDERRIAVAEAALVAPAVAGIAVAFFDWPDGSLVAGGFLTGWLCSAAVLAAFTKWGRWTATRLALAARGHLPWDVLGFLEDARRSGVLRQVGGVHQYRHAGLRLRLAGPGAGDPSEGAPAPPEVRTRSSIRSLGALRMLGLDLVVPVLVYLVVVSPLSAEGGYRADWQRSWELVGAQWTLFVALGAVLLLAALALRAVATELRIDADGIRLSGGRRLRLRWEDVAEVRVRRAEAPRGVKAAFPGLPAGYFLAVRPHPDRTVPRLRADAEGWARVWDLGDAAMVPIEVEVALARFATERWDPRL</sequence>
<feature type="transmembrane region" description="Helical" evidence="1">
    <location>
        <begin position="650"/>
        <end position="670"/>
    </location>
</feature>
<dbReference type="AlphaFoldDB" id="A0A919KMM6"/>
<feature type="transmembrane region" description="Helical" evidence="1">
    <location>
        <begin position="547"/>
        <end position="567"/>
    </location>
</feature>
<dbReference type="InterPro" id="IPR027417">
    <property type="entry name" value="P-loop_NTPase"/>
</dbReference>
<keyword evidence="3" id="KW-1185">Reference proteome</keyword>
<keyword evidence="1" id="KW-1133">Transmembrane helix</keyword>
<keyword evidence="1" id="KW-0812">Transmembrane</keyword>
<evidence type="ECO:0000313" key="2">
    <source>
        <dbReference type="EMBL" id="GHH65385.1"/>
    </source>
</evidence>
<proteinExistence type="predicted"/>
<organism evidence="2 3">
    <name type="scientific">Kitasatospora indigofera</name>
    <dbReference type="NCBI Taxonomy" id="67307"/>
    <lineage>
        <taxon>Bacteria</taxon>
        <taxon>Bacillati</taxon>
        <taxon>Actinomycetota</taxon>
        <taxon>Actinomycetes</taxon>
        <taxon>Kitasatosporales</taxon>
        <taxon>Streptomycetaceae</taxon>
        <taxon>Kitasatospora</taxon>
    </lineage>
</organism>
<reference evidence="2" key="2">
    <citation type="submission" date="2020-09" db="EMBL/GenBank/DDBJ databases">
        <authorList>
            <person name="Sun Q."/>
            <person name="Ohkuma M."/>
        </authorList>
    </citation>
    <scope>NUCLEOTIDE SEQUENCE</scope>
    <source>
        <strain evidence="2">JCM 4646</strain>
    </source>
</reference>
<accession>A0A919KMM6</accession>
<reference evidence="2" key="1">
    <citation type="journal article" date="2014" name="Int. J. Syst. Evol. Microbiol.">
        <title>Complete genome sequence of Corynebacterium casei LMG S-19264T (=DSM 44701T), isolated from a smear-ripened cheese.</title>
        <authorList>
            <consortium name="US DOE Joint Genome Institute (JGI-PGF)"/>
            <person name="Walter F."/>
            <person name="Albersmeier A."/>
            <person name="Kalinowski J."/>
            <person name="Ruckert C."/>
        </authorList>
    </citation>
    <scope>NUCLEOTIDE SEQUENCE</scope>
    <source>
        <strain evidence="2">JCM 4646</strain>
    </source>
</reference>
<dbReference type="Proteomes" id="UP000617734">
    <property type="component" value="Unassembled WGS sequence"/>
</dbReference>
<protein>
    <recommendedName>
        <fullName evidence="4">NACHT domain-containing protein</fullName>
    </recommendedName>
</protein>
<gene>
    <name evidence="2" type="ORF">GCM10018781_17820</name>
</gene>
<feature type="transmembrane region" description="Helical" evidence="1">
    <location>
        <begin position="690"/>
        <end position="710"/>
    </location>
</feature>
<feature type="transmembrane region" description="Helical" evidence="1">
    <location>
        <begin position="522"/>
        <end position="541"/>
    </location>
</feature>
<feature type="transmembrane region" description="Helical" evidence="1">
    <location>
        <begin position="484"/>
        <end position="501"/>
    </location>
</feature>
<feature type="transmembrane region" description="Helical" evidence="1">
    <location>
        <begin position="379"/>
        <end position="402"/>
    </location>
</feature>
<name>A0A919KMM6_9ACTN</name>